<gene>
    <name evidence="4" type="ORF">Poli38472_014702</name>
</gene>
<feature type="domain" description="14-3-3" evidence="3">
    <location>
        <begin position="3"/>
        <end position="241"/>
    </location>
</feature>
<dbReference type="InterPro" id="IPR000308">
    <property type="entry name" value="14-3-3"/>
</dbReference>
<dbReference type="AlphaFoldDB" id="A0A8K1CIF8"/>
<accession>A0A8K1CIF8</accession>
<name>A0A8K1CIF8_PYTOL</name>
<dbReference type="Pfam" id="PF00244">
    <property type="entry name" value="14-3-3"/>
    <property type="match status" value="1"/>
</dbReference>
<sequence length="242" mass="26795">MNREGLVFLAKLAENAERYDDMVANVSAIVAQADGDLTDEERTLVSVAYKNIVGMRRASWRVLCSIEKAATHNRPDLVKQLREKVESELAASCNEVIEMTDKSLVPKATNAESKIFYLKMKGDYARYLAEFQSEDAQKSSTALALEAYEAASSVASTELPPTHPVRLGLALNFAVFHYDILESTEDACKLAKQAFDDAIAELDTLSDDSYRDSTLVMQLLRDNLTLWTSDDSKAQDPANDAI</sequence>
<feature type="site" description="Interaction with phosphoserine on interacting protein" evidence="2">
    <location>
        <position position="57"/>
    </location>
</feature>
<dbReference type="EMBL" id="SPLM01000042">
    <property type="protein sequence ID" value="TMW63997.1"/>
    <property type="molecule type" value="Genomic_DNA"/>
</dbReference>
<evidence type="ECO:0000256" key="1">
    <source>
        <dbReference type="ARBA" id="ARBA00006141"/>
    </source>
</evidence>
<evidence type="ECO:0000313" key="4">
    <source>
        <dbReference type="EMBL" id="TMW63997.1"/>
    </source>
</evidence>
<dbReference type="OrthoDB" id="10260625at2759"/>
<keyword evidence="5" id="KW-1185">Reference proteome</keyword>
<protein>
    <recommendedName>
        <fullName evidence="3">14-3-3 domain-containing protein</fullName>
    </recommendedName>
</protein>
<dbReference type="SMART" id="SM00101">
    <property type="entry name" value="14_3_3"/>
    <property type="match status" value="1"/>
</dbReference>
<dbReference type="SUPFAM" id="SSF48445">
    <property type="entry name" value="14-3-3 protein"/>
    <property type="match status" value="1"/>
</dbReference>
<feature type="site" description="Interaction with phosphoserine on interacting protein" evidence="2">
    <location>
        <position position="126"/>
    </location>
</feature>
<dbReference type="Gene3D" id="1.20.190.20">
    <property type="entry name" value="14-3-3 domain"/>
    <property type="match status" value="1"/>
</dbReference>
<dbReference type="PRINTS" id="PR00305">
    <property type="entry name" value="1433ZETA"/>
</dbReference>
<evidence type="ECO:0000256" key="2">
    <source>
        <dbReference type="PIRSR" id="PIRSR000868-1"/>
    </source>
</evidence>
<reference evidence="4" key="1">
    <citation type="submission" date="2019-03" db="EMBL/GenBank/DDBJ databases">
        <title>Long read genome sequence of the mycoparasitic Pythium oligandrum ATCC 38472 isolated from sugarbeet rhizosphere.</title>
        <authorList>
            <person name="Gaulin E."/>
        </authorList>
    </citation>
    <scope>NUCLEOTIDE SEQUENCE</scope>
    <source>
        <strain evidence="4">ATCC 38472_TT</strain>
    </source>
</reference>
<dbReference type="Proteomes" id="UP000794436">
    <property type="component" value="Unassembled WGS sequence"/>
</dbReference>
<dbReference type="PIRSF" id="PIRSF000868">
    <property type="entry name" value="14-3-3"/>
    <property type="match status" value="1"/>
</dbReference>
<evidence type="ECO:0000313" key="5">
    <source>
        <dbReference type="Proteomes" id="UP000794436"/>
    </source>
</evidence>
<organism evidence="4 5">
    <name type="scientific">Pythium oligandrum</name>
    <name type="common">Mycoparasitic fungus</name>
    <dbReference type="NCBI Taxonomy" id="41045"/>
    <lineage>
        <taxon>Eukaryota</taxon>
        <taxon>Sar</taxon>
        <taxon>Stramenopiles</taxon>
        <taxon>Oomycota</taxon>
        <taxon>Peronosporomycetes</taxon>
        <taxon>Pythiales</taxon>
        <taxon>Pythiaceae</taxon>
        <taxon>Pythium</taxon>
    </lineage>
</organism>
<proteinExistence type="inferred from homology"/>
<dbReference type="PANTHER" id="PTHR18860">
    <property type="entry name" value="14-3-3 PROTEIN"/>
    <property type="match status" value="1"/>
</dbReference>
<comment type="caution">
    <text evidence="4">The sequence shown here is derived from an EMBL/GenBank/DDBJ whole genome shotgun (WGS) entry which is preliminary data.</text>
</comment>
<comment type="similarity">
    <text evidence="1">Belongs to the 14-3-3 family.</text>
</comment>
<dbReference type="InterPro" id="IPR023410">
    <property type="entry name" value="14-3-3_domain"/>
</dbReference>
<dbReference type="InterPro" id="IPR036815">
    <property type="entry name" value="14-3-3_dom_sf"/>
</dbReference>
<evidence type="ECO:0000259" key="3">
    <source>
        <dbReference type="SMART" id="SM00101"/>
    </source>
</evidence>